<protein>
    <recommendedName>
        <fullName evidence="4">Phosphatidylinositol-specific phospholipase C X domain-containing protein</fullName>
    </recommendedName>
</protein>
<dbReference type="PANTHER" id="PTHR13593:SF113">
    <property type="entry name" value="SI:DKEY-266F7.9"/>
    <property type="match status" value="1"/>
</dbReference>
<evidence type="ECO:0000256" key="1">
    <source>
        <dbReference type="SAM" id="SignalP"/>
    </source>
</evidence>
<accession>A0ABD2WGN3</accession>
<keyword evidence="3" id="KW-1185">Reference proteome</keyword>
<dbReference type="EMBL" id="JBJJXI010000108">
    <property type="protein sequence ID" value="KAL3391766.1"/>
    <property type="molecule type" value="Genomic_DNA"/>
</dbReference>
<reference evidence="2 3" key="1">
    <citation type="journal article" date="2024" name="bioRxiv">
        <title>A reference genome for Trichogramma kaykai: A tiny desert-dwelling parasitoid wasp with competing sex-ratio distorters.</title>
        <authorList>
            <person name="Culotta J."/>
            <person name="Lindsey A.R."/>
        </authorList>
    </citation>
    <scope>NUCLEOTIDE SEQUENCE [LARGE SCALE GENOMIC DNA]</scope>
    <source>
        <strain evidence="2 3">KSX58</strain>
    </source>
</reference>
<dbReference type="Gene3D" id="3.20.20.190">
    <property type="entry name" value="Phosphatidylinositol (PI) phosphodiesterase"/>
    <property type="match status" value="1"/>
</dbReference>
<proteinExistence type="predicted"/>
<gene>
    <name evidence="2" type="ORF">TKK_013671</name>
</gene>
<dbReference type="CDD" id="cd08616">
    <property type="entry name" value="PI-PLCXD1c"/>
    <property type="match status" value="1"/>
</dbReference>
<dbReference type="Pfam" id="PF26146">
    <property type="entry name" value="PI-PLC_X"/>
    <property type="match status" value="1"/>
</dbReference>
<dbReference type="SUPFAM" id="SSF51695">
    <property type="entry name" value="PLC-like phosphodiesterases"/>
    <property type="match status" value="1"/>
</dbReference>
<dbReference type="PANTHER" id="PTHR13593">
    <property type="match status" value="1"/>
</dbReference>
<comment type="caution">
    <text evidence="2">The sequence shown here is derived from an EMBL/GenBank/DDBJ whole genome shotgun (WGS) entry which is preliminary data.</text>
</comment>
<dbReference type="InterPro" id="IPR017946">
    <property type="entry name" value="PLC-like_Pdiesterase_TIM-brl"/>
</dbReference>
<dbReference type="AlphaFoldDB" id="A0ABD2WGN3"/>
<dbReference type="InterPro" id="IPR051057">
    <property type="entry name" value="PI-PLC_domain"/>
</dbReference>
<evidence type="ECO:0000313" key="2">
    <source>
        <dbReference type="EMBL" id="KAL3391766.1"/>
    </source>
</evidence>
<feature type="signal peptide" evidence="1">
    <location>
        <begin position="1"/>
        <end position="19"/>
    </location>
</feature>
<sequence>MHKYFLFLLFIFQLPICFSDFIVADAKLKDENEIKTNYWYENLEYWMTRLPPKLKRVPIIYLAIPGSHNSMTYTIQKNSTIARDKFVGIKRIISFFSKNPIFNWSVNQNSNVTDQLNHGIRYLDLRVYANRSSNEFYFVHGLNGEEITEHLQSISDWLDNHQKEIIILDFQHLYNFNSTVHDILIRKINDIFKDKLVPKTSKMKKLTVSFLNSQNQQVIVIYRDPKVDDHVNLWPGNLWPNPWGNTAEASELLKFLDNGVTTRDDTVGFVSQIILTAGPMYFVHSREKFLSNLHTSLGGEMEKVSDKWLKKNYPGFGGMNIVITDFVSDRDYKFCKDVIRKNEKMIRLTKP</sequence>
<dbReference type="PROSITE" id="PS50007">
    <property type="entry name" value="PIPLC_X_DOMAIN"/>
    <property type="match status" value="1"/>
</dbReference>
<name>A0ABD2WGN3_9HYME</name>
<feature type="chain" id="PRO_5044776225" description="Phosphatidylinositol-specific phospholipase C X domain-containing protein" evidence="1">
    <location>
        <begin position="20"/>
        <end position="351"/>
    </location>
</feature>
<evidence type="ECO:0008006" key="4">
    <source>
        <dbReference type="Google" id="ProtNLM"/>
    </source>
</evidence>
<organism evidence="2 3">
    <name type="scientific">Trichogramma kaykai</name>
    <dbReference type="NCBI Taxonomy" id="54128"/>
    <lineage>
        <taxon>Eukaryota</taxon>
        <taxon>Metazoa</taxon>
        <taxon>Ecdysozoa</taxon>
        <taxon>Arthropoda</taxon>
        <taxon>Hexapoda</taxon>
        <taxon>Insecta</taxon>
        <taxon>Pterygota</taxon>
        <taxon>Neoptera</taxon>
        <taxon>Endopterygota</taxon>
        <taxon>Hymenoptera</taxon>
        <taxon>Apocrita</taxon>
        <taxon>Proctotrupomorpha</taxon>
        <taxon>Chalcidoidea</taxon>
        <taxon>Trichogrammatidae</taxon>
        <taxon>Trichogramma</taxon>
    </lineage>
</organism>
<dbReference type="Proteomes" id="UP001627154">
    <property type="component" value="Unassembled WGS sequence"/>
</dbReference>
<keyword evidence="1" id="KW-0732">Signal</keyword>
<evidence type="ECO:0000313" key="3">
    <source>
        <dbReference type="Proteomes" id="UP001627154"/>
    </source>
</evidence>
<dbReference type="InterPro" id="IPR042158">
    <property type="entry name" value="PLCXD1/2/3"/>
</dbReference>